<feature type="domain" description="Type II/III secretion system secretin-like" evidence="3">
    <location>
        <begin position="301"/>
        <end position="461"/>
    </location>
</feature>
<dbReference type="PANTHER" id="PTHR30332">
    <property type="entry name" value="PROBABLE GENERAL SECRETION PATHWAY PROTEIN D"/>
    <property type="match status" value="1"/>
</dbReference>
<feature type="region of interest" description="Disordered" evidence="2">
    <location>
        <begin position="565"/>
        <end position="638"/>
    </location>
</feature>
<protein>
    <submittedName>
        <fullName evidence="5">Type II secretion system protein D</fullName>
    </submittedName>
</protein>
<dbReference type="Pfam" id="PF00263">
    <property type="entry name" value="Secretin"/>
    <property type="match status" value="1"/>
</dbReference>
<dbReference type="KEGG" id="plon:Pla110_39970"/>
<name>A0A518CSN5_9PLAN</name>
<dbReference type="InterPro" id="IPR001775">
    <property type="entry name" value="GspD/PilQ"/>
</dbReference>
<feature type="compositionally biased region" description="Pro residues" evidence="2">
    <location>
        <begin position="571"/>
        <end position="582"/>
    </location>
</feature>
<evidence type="ECO:0000313" key="5">
    <source>
        <dbReference type="EMBL" id="QDU82242.1"/>
    </source>
</evidence>
<evidence type="ECO:0000259" key="4">
    <source>
        <dbReference type="Pfam" id="PF13629"/>
    </source>
</evidence>
<sequence>MQTRFCHINCLSHGISDRNSSCSTFQKSDWSRSRRLMSAVKNIMFCCVALCLTASSLWAQGPEMVGSEAPTSSEPIIKLDKPTVRINMIETFTKVVELKQQILRVDGFDPNVLQVTAITPNQIRLQAMSQGVTQVTLTDENEKVYNLEIYVEGDVRYLQAMINDLFPDSAVRAIKVSPESIVLRGFVAKPEQITRIVDVAEQFFPIVINQMDFGGEQQIKLKIIVMEVQRAKLRKFGFNFLLLGENGYFASTPGQLTPLASLTSAAGSAPAAAVRTSALADSTLTFGVVRPDTIFNGFLEALKKESLLKIYSNTELVASNGRPASLLAGGEFPILVPQSLGTVSVEYRPFGTSLEAVPILLGNGRLRLELQPEVSETDFANAVTLSGTTVPAITTRRVNTQVEMNFGQTLVIAGLLSNRDKAETHKVPFLGELPYIGAAFRREQYDEGETEVIIMVTPEVVGPLSSEEVPPGGPGRFTTTPTDRELYMDGMLEVPNYGDMCSGCEAGCVSCQAGVSGRVISSGGPDQDYRVISEGTVIEHSPIQNGTVMPGPGPEPVQMLPSRTYQQPVPNELPPVAPPAAPRIPDQTSRSQMMAPSNSLIQPSSGMIQPVSGTVPPRSTPAPRRPRTANGLIAPGGN</sequence>
<comment type="similarity">
    <text evidence="1">Belongs to the bacterial secretin family.</text>
</comment>
<dbReference type="PRINTS" id="PR00811">
    <property type="entry name" value="BCTERIALGSPD"/>
</dbReference>
<reference evidence="5 6" key="1">
    <citation type="submission" date="2019-02" db="EMBL/GenBank/DDBJ databases">
        <title>Deep-cultivation of Planctomycetes and their phenomic and genomic characterization uncovers novel biology.</title>
        <authorList>
            <person name="Wiegand S."/>
            <person name="Jogler M."/>
            <person name="Boedeker C."/>
            <person name="Pinto D."/>
            <person name="Vollmers J."/>
            <person name="Rivas-Marin E."/>
            <person name="Kohn T."/>
            <person name="Peeters S.H."/>
            <person name="Heuer A."/>
            <person name="Rast P."/>
            <person name="Oberbeckmann S."/>
            <person name="Bunk B."/>
            <person name="Jeske O."/>
            <person name="Meyerdierks A."/>
            <person name="Storesund J.E."/>
            <person name="Kallscheuer N."/>
            <person name="Luecker S."/>
            <person name="Lage O.M."/>
            <person name="Pohl T."/>
            <person name="Merkel B.J."/>
            <person name="Hornburger P."/>
            <person name="Mueller R.-W."/>
            <person name="Bruemmer F."/>
            <person name="Labrenz M."/>
            <person name="Spormann A.M."/>
            <person name="Op den Camp H."/>
            <person name="Overmann J."/>
            <person name="Amann R."/>
            <person name="Jetten M.S.M."/>
            <person name="Mascher T."/>
            <person name="Medema M.H."/>
            <person name="Devos D.P."/>
            <person name="Kaster A.-K."/>
            <person name="Ovreas L."/>
            <person name="Rohde M."/>
            <person name="Galperin M.Y."/>
            <person name="Jogler C."/>
        </authorList>
    </citation>
    <scope>NUCLEOTIDE SEQUENCE [LARGE SCALE GENOMIC DNA]</scope>
    <source>
        <strain evidence="5 6">Pla110</strain>
    </source>
</reference>
<dbReference type="AlphaFoldDB" id="A0A518CSN5"/>
<dbReference type="GO" id="GO:0009306">
    <property type="term" value="P:protein secretion"/>
    <property type="evidence" value="ECO:0007669"/>
    <property type="project" value="InterPro"/>
</dbReference>
<feature type="compositionally biased region" description="Polar residues" evidence="2">
    <location>
        <begin position="586"/>
        <end position="607"/>
    </location>
</feature>
<dbReference type="PANTHER" id="PTHR30332:SF17">
    <property type="entry name" value="TYPE IV PILIATION SYSTEM PROTEIN DR_0774-RELATED"/>
    <property type="match status" value="1"/>
</dbReference>
<proteinExistence type="inferred from homology"/>
<gene>
    <name evidence="5" type="primary">outD</name>
    <name evidence="5" type="ORF">Pla110_39970</name>
</gene>
<dbReference type="Pfam" id="PF13629">
    <property type="entry name" value="T2SS-T3SS_pil_N"/>
    <property type="match status" value="1"/>
</dbReference>
<evidence type="ECO:0000256" key="1">
    <source>
        <dbReference type="RuleBase" id="RU004003"/>
    </source>
</evidence>
<dbReference type="Proteomes" id="UP000317178">
    <property type="component" value="Chromosome"/>
</dbReference>
<dbReference type="RefSeq" id="WP_197440307.1">
    <property type="nucleotide sequence ID" value="NZ_CP036281.1"/>
</dbReference>
<keyword evidence="6" id="KW-1185">Reference proteome</keyword>
<dbReference type="InterPro" id="IPR050810">
    <property type="entry name" value="Bact_Secretion_Sys_Channel"/>
</dbReference>
<dbReference type="InterPro" id="IPR004846">
    <property type="entry name" value="T2SS/T3SS_dom"/>
</dbReference>
<feature type="domain" description="Pilus formation protein N-terminal" evidence="4">
    <location>
        <begin position="86"/>
        <end position="151"/>
    </location>
</feature>
<dbReference type="EMBL" id="CP036281">
    <property type="protein sequence ID" value="QDU82242.1"/>
    <property type="molecule type" value="Genomic_DNA"/>
</dbReference>
<evidence type="ECO:0000313" key="6">
    <source>
        <dbReference type="Proteomes" id="UP000317178"/>
    </source>
</evidence>
<accession>A0A518CSN5</accession>
<dbReference type="InterPro" id="IPR032789">
    <property type="entry name" value="T2SS-T3SS_pil_N"/>
</dbReference>
<dbReference type="GO" id="GO:0015627">
    <property type="term" value="C:type II protein secretion system complex"/>
    <property type="evidence" value="ECO:0007669"/>
    <property type="project" value="TreeGrafter"/>
</dbReference>
<evidence type="ECO:0000256" key="2">
    <source>
        <dbReference type="SAM" id="MobiDB-lite"/>
    </source>
</evidence>
<evidence type="ECO:0000259" key="3">
    <source>
        <dbReference type="Pfam" id="PF00263"/>
    </source>
</evidence>
<organism evidence="5 6">
    <name type="scientific">Polystyrenella longa</name>
    <dbReference type="NCBI Taxonomy" id="2528007"/>
    <lineage>
        <taxon>Bacteria</taxon>
        <taxon>Pseudomonadati</taxon>
        <taxon>Planctomycetota</taxon>
        <taxon>Planctomycetia</taxon>
        <taxon>Planctomycetales</taxon>
        <taxon>Planctomycetaceae</taxon>
        <taxon>Polystyrenella</taxon>
    </lineage>
</organism>